<sequence length="208" mass="23977">CISKCGDLEAAKLNSDCYTANRSRLCRAHLIKCKNFVADYGEEEVERIKAISVPEDNKKRKSSKKNDNEELSSSNDEESTEANKKYKVLPSSSSSLNSRQQSIKNFVAKKAEQDLKRLHIATPIVPEEDETNNESEEQRWNSLINDWINMTEYKNQFDHSEDEIFLNSDWDKDFNFGGRMKHPADDNEAKWSLETLFTSGLEKPNFLN</sequence>
<feature type="non-terminal residue" evidence="2">
    <location>
        <position position="1"/>
    </location>
</feature>
<feature type="non-terminal residue" evidence="2">
    <location>
        <position position="208"/>
    </location>
</feature>
<reference evidence="2" key="1">
    <citation type="submission" date="2021-06" db="EMBL/GenBank/DDBJ databases">
        <authorList>
            <person name="Kallberg Y."/>
            <person name="Tangrot J."/>
            <person name="Rosling A."/>
        </authorList>
    </citation>
    <scope>NUCLEOTIDE SEQUENCE</scope>
    <source>
        <strain evidence="2">IN212</strain>
    </source>
</reference>
<organism evidence="2 3">
    <name type="scientific">Racocetra fulgida</name>
    <dbReference type="NCBI Taxonomy" id="60492"/>
    <lineage>
        <taxon>Eukaryota</taxon>
        <taxon>Fungi</taxon>
        <taxon>Fungi incertae sedis</taxon>
        <taxon>Mucoromycota</taxon>
        <taxon>Glomeromycotina</taxon>
        <taxon>Glomeromycetes</taxon>
        <taxon>Diversisporales</taxon>
        <taxon>Gigasporaceae</taxon>
        <taxon>Racocetra</taxon>
    </lineage>
</organism>
<keyword evidence="3" id="KW-1185">Reference proteome</keyword>
<dbReference type="AlphaFoldDB" id="A0A9N9N908"/>
<feature type="region of interest" description="Disordered" evidence="1">
    <location>
        <begin position="51"/>
        <end position="97"/>
    </location>
</feature>
<comment type="caution">
    <text evidence="2">The sequence shown here is derived from an EMBL/GenBank/DDBJ whole genome shotgun (WGS) entry which is preliminary data.</text>
</comment>
<evidence type="ECO:0000313" key="2">
    <source>
        <dbReference type="EMBL" id="CAG8713263.1"/>
    </source>
</evidence>
<gene>
    <name evidence="2" type="ORF">RFULGI_LOCUS10983</name>
</gene>
<evidence type="ECO:0000256" key="1">
    <source>
        <dbReference type="SAM" id="MobiDB-lite"/>
    </source>
</evidence>
<evidence type="ECO:0000313" key="3">
    <source>
        <dbReference type="Proteomes" id="UP000789396"/>
    </source>
</evidence>
<dbReference type="OrthoDB" id="2438994at2759"/>
<dbReference type="Proteomes" id="UP000789396">
    <property type="component" value="Unassembled WGS sequence"/>
</dbReference>
<proteinExistence type="predicted"/>
<dbReference type="EMBL" id="CAJVPZ010022828">
    <property type="protein sequence ID" value="CAG8713263.1"/>
    <property type="molecule type" value="Genomic_DNA"/>
</dbReference>
<protein>
    <submittedName>
        <fullName evidence="2">9786_t:CDS:1</fullName>
    </submittedName>
</protein>
<name>A0A9N9N908_9GLOM</name>
<accession>A0A9N9N908</accession>